<dbReference type="SUPFAM" id="SSF53850">
    <property type="entry name" value="Periplasmic binding protein-like II"/>
    <property type="match status" value="1"/>
</dbReference>
<dbReference type="EMBL" id="JAMPKK010000006">
    <property type="protein sequence ID" value="MEP0863684.1"/>
    <property type="molecule type" value="Genomic_DNA"/>
</dbReference>
<dbReference type="Pfam" id="PF09084">
    <property type="entry name" value="NMT1"/>
    <property type="match status" value="1"/>
</dbReference>
<dbReference type="RefSeq" id="WP_190422510.1">
    <property type="nucleotide sequence ID" value="NZ_JAMPKK010000006.1"/>
</dbReference>
<dbReference type="PANTHER" id="PTHR30024">
    <property type="entry name" value="ALIPHATIC SULFONATES-BINDING PROTEIN-RELATED"/>
    <property type="match status" value="1"/>
</dbReference>
<gene>
    <name evidence="7" type="ORF">NDI37_04285</name>
</gene>
<organism evidence="7 8">
    <name type="scientific">Funiculus sociatus GB2-A5</name>
    <dbReference type="NCBI Taxonomy" id="2933946"/>
    <lineage>
        <taxon>Bacteria</taxon>
        <taxon>Bacillati</taxon>
        <taxon>Cyanobacteriota</taxon>
        <taxon>Cyanophyceae</taxon>
        <taxon>Coleofasciculales</taxon>
        <taxon>Coleofasciculaceae</taxon>
        <taxon>Funiculus</taxon>
    </lineage>
</organism>
<evidence type="ECO:0000256" key="2">
    <source>
        <dbReference type="ARBA" id="ARBA00010742"/>
    </source>
</evidence>
<name>A0ABV0JJS9_9CYAN</name>
<reference evidence="7 8" key="1">
    <citation type="submission" date="2022-04" db="EMBL/GenBank/DDBJ databases">
        <title>Positive selection, recombination, and allopatry shape intraspecific diversity of widespread and dominant cyanobacteria.</title>
        <authorList>
            <person name="Wei J."/>
            <person name="Shu W."/>
            <person name="Hu C."/>
        </authorList>
    </citation>
    <scope>NUCLEOTIDE SEQUENCE [LARGE SCALE GENOMIC DNA]</scope>
    <source>
        <strain evidence="7 8">GB2-A5</strain>
    </source>
</reference>
<accession>A0ABV0JJS9</accession>
<evidence type="ECO:0000313" key="7">
    <source>
        <dbReference type="EMBL" id="MEP0863684.1"/>
    </source>
</evidence>
<evidence type="ECO:0000313" key="8">
    <source>
        <dbReference type="Proteomes" id="UP001442494"/>
    </source>
</evidence>
<comment type="subcellular location">
    <subcellularLocation>
        <location evidence="1">Periplasm</location>
    </subcellularLocation>
</comment>
<feature type="signal peptide" evidence="5">
    <location>
        <begin position="1"/>
        <end position="21"/>
    </location>
</feature>
<dbReference type="NCBIfam" id="TIGR01728">
    <property type="entry name" value="SsuA_fam"/>
    <property type="match status" value="1"/>
</dbReference>
<dbReference type="InterPro" id="IPR015168">
    <property type="entry name" value="SsuA/THI5"/>
</dbReference>
<evidence type="ECO:0000256" key="5">
    <source>
        <dbReference type="SAM" id="SignalP"/>
    </source>
</evidence>
<protein>
    <submittedName>
        <fullName evidence="7">Aliphatic sulfonate ABC transporter substrate-binding protein</fullName>
    </submittedName>
</protein>
<evidence type="ECO:0000256" key="1">
    <source>
        <dbReference type="ARBA" id="ARBA00004418"/>
    </source>
</evidence>
<dbReference type="PROSITE" id="PS51257">
    <property type="entry name" value="PROKAR_LIPOPROTEIN"/>
    <property type="match status" value="1"/>
</dbReference>
<evidence type="ECO:0000259" key="6">
    <source>
        <dbReference type="Pfam" id="PF09084"/>
    </source>
</evidence>
<keyword evidence="8" id="KW-1185">Reference proteome</keyword>
<sequence>MKFRLLRFVSLLLLSIVLITACNSTTTVTSRPQPLPLRVGYSLWAGHFPMAIAQEKGFFQAQGVKVEPVYSENFLVPLSNFSANKNDGVAVPLGSVMSKLGQNPDAKIVLVTDQSAGADALLVQRDIKSVADLKGKRIGTKLGDFGELFVTKILETKGLSTQDVSLVNIEAEAIPAFLKSGEIQAGQTWEPYLSQAVKSGAKVLFTSKQTPGLIPDVIVFHGNVVRDRPQDVKAFIRAWFQAQDYWKANPEESKTIIAKTLNIKPETISTDGIKLSSLQDNLKAFTPGSTTQSLYHTAKLYADFYTRTGGLSAAPDIQKLIDSSFVQQLQKVN</sequence>
<dbReference type="PANTHER" id="PTHR30024:SF47">
    <property type="entry name" value="TAURINE-BINDING PERIPLASMIC PROTEIN"/>
    <property type="match status" value="1"/>
</dbReference>
<evidence type="ECO:0000256" key="4">
    <source>
        <dbReference type="ARBA" id="ARBA00022729"/>
    </source>
</evidence>
<feature type="domain" description="SsuA/THI5-like" evidence="6">
    <location>
        <begin position="45"/>
        <end position="252"/>
    </location>
</feature>
<proteinExistence type="inferred from homology"/>
<feature type="chain" id="PRO_5046160330" evidence="5">
    <location>
        <begin position="22"/>
        <end position="333"/>
    </location>
</feature>
<evidence type="ECO:0000256" key="3">
    <source>
        <dbReference type="ARBA" id="ARBA00022448"/>
    </source>
</evidence>
<comment type="similarity">
    <text evidence="2">Belongs to the bacterial solute-binding protein SsuA/TauA family.</text>
</comment>
<keyword evidence="3" id="KW-0813">Transport</keyword>
<dbReference type="Proteomes" id="UP001442494">
    <property type="component" value="Unassembled WGS sequence"/>
</dbReference>
<keyword evidence="4 5" id="KW-0732">Signal</keyword>
<comment type="caution">
    <text evidence="7">The sequence shown here is derived from an EMBL/GenBank/DDBJ whole genome shotgun (WGS) entry which is preliminary data.</text>
</comment>
<dbReference type="InterPro" id="IPR010067">
    <property type="entry name" value="ABC_SsuA_sub-bd"/>
</dbReference>
<dbReference type="Gene3D" id="3.40.190.10">
    <property type="entry name" value="Periplasmic binding protein-like II"/>
    <property type="match status" value="2"/>
</dbReference>